<keyword evidence="2" id="KW-0489">Methyltransferase</keyword>
<reference evidence="2" key="1">
    <citation type="journal article" date="2014" name="PLoS Genet.">
        <title>Signature Gene Expression Reveals Novel Clues to the Molecular Mechanisms of Dimorphic Transition in Penicillium marneffei.</title>
        <authorList>
            <person name="Yang E."/>
            <person name="Wang G."/>
            <person name="Cai J."/>
            <person name="Woo P.C."/>
            <person name="Lau S.K."/>
            <person name="Yuen K.-Y."/>
            <person name="Chow W.-N."/>
            <person name="Lin X."/>
        </authorList>
    </citation>
    <scope>NUCLEOTIDE SEQUENCE [LARGE SCALE GENOMIC DNA]</scope>
    <source>
        <strain evidence="2">PM1</strain>
    </source>
</reference>
<feature type="region of interest" description="Disordered" evidence="1">
    <location>
        <begin position="1"/>
        <end position="51"/>
    </location>
</feature>
<sequence length="300" mass="33505">MDPSAGRCAAPPPPYTGSNNNSFNDKKLPPIQQQNAPPFLSSPSSSLQPPPSHTKLACLSLHMSDRIRLLNFHPLNFHPEHIRIITDVVRANAVKGVQDVRLYDQSTEIKLAGYPWISGGYRPLPEDRVGAIKVMIAMLKTLYDLGWVVQFASDIWRKGSLDKDSLIMRYTHNIPPPRPTSHWLGVSFDSSNLLSIVNAPPSLGAAVATHFGDDKVSSHKPAFPGEKREYYEIKFRGHPWRPSGTEAVKSRLLILGLLEVLEEHAFRLYTAIDQGDSEGSGSDTWYCCRDEDWVEGMTVY</sequence>
<dbReference type="eggNOG" id="ENOG502S1QQ">
    <property type="taxonomic scope" value="Eukaryota"/>
</dbReference>
<evidence type="ECO:0000256" key="1">
    <source>
        <dbReference type="SAM" id="MobiDB-lite"/>
    </source>
</evidence>
<dbReference type="GO" id="GO:0005840">
    <property type="term" value="C:ribosome"/>
    <property type="evidence" value="ECO:0007669"/>
    <property type="project" value="UniProtKB-KW"/>
</dbReference>
<comment type="caution">
    <text evidence="2">The sequence shown here is derived from an EMBL/GenBank/DDBJ whole genome shotgun (WGS) entry which is preliminary data.</text>
</comment>
<dbReference type="GO" id="GO:0032259">
    <property type="term" value="P:methylation"/>
    <property type="evidence" value="ECO:0007669"/>
    <property type="project" value="UniProtKB-KW"/>
</dbReference>
<keyword evidence="2" id="KW-0687">Ribonucleoprotein</keyword>
<name>A0A093UUW4_TALMA</name>
<protein>
    <submittedName>
        <fullName evidence="2">Ribosomal protein L11 methyltransferase</fullName>
    </submittedName>
</protein>
<organism evidence="2">
    <name type="scientific">Talaromyces marneffei PM1</name>
    <dbReference type="NCBI Taxonomy" id="1077442"/>
    <lineage>
        <taxon>Eukaryota</taxon>
        <taxon>Fungi</taxon>
        <taxon>Dikarya</taxon>
        <taxon>Ascomycota</taxon>
        <taxon>Pezizomycotina</taxon>
        <taxon>Eurotiomycetes</taxon>
        <taxon>Eurotiomycetidae</taxon>
        <taxon>Eurotiales</taxon>
        <taxon>Trichocomaceae</taxon>
        <taxon>Talaromyces</taxon>
        <taxon>Talaromyces sect. Talaromyces</taxon>
    </lineage>
</organism>
<dbReference type="EMBL" id="JPOX01000033">
    <property type="protein sequence ID" value="KFX43745.1"/>
    <property type="molecule type" value="Genomic_DNA"/>
</dbReference>
<evidence type="ECO:0000313" key="2">
    <source>
        <dbReference type="EMBL" id="KFX43745.1"/>
    </source>
</evidence>
<dbReference type="PANTHER" id="PTHR38696:SF1">
    <property type="entry name" value="MEDIATOR OF RNA POLYMERASE II TRANSCRIPTION SUBUNIT 13"/>
    <property type="match status" value="1"/>
</dbReference>
<feature type="compositionally biased region" description="Low complexity" evidence="1">
    <location>
        <begin position="37"/>
        <end position="47"/>
    </location>
</feature>
<keyword evidence="2" id="KW-0689">Ribosomal protein</keyword>
<accession>A0A093UUW4</accession>
<dbReference type="AlphaFoldDB" id="A0A093UUW4"/>
<keyword evidence="2" id="KW-0808">Transferase</keyword>
<dbReference type="PANTHER" id="PTHR38696">
    <property type="entry name" value="MEDIATOR OF RNA POLYMERASE II TRANSCRIPTION SUBUNIT 13"/>
    <property type="match status" value="1"/>
</dbReference>
<proteinExistence type="predicted"/>
<dbReference type="HOGENOM" id="CLU_070836_0_0_1"/>
<gene>
    <name evidence="2" type="ORF">GQ26_0330750</name>
</gene>
<dbReference type="GO" id="GO:0008168">
    <property type="term" value="F:methyltransferase activity"/>
    <property type="evidence" value="ECO:0007669"/>
    <property type="project" value="UniProtKB-KW"/>
</dbReference>